<name>A0ACB9QH95_9MYRT</name>
<comment type="caution">
    <text evidence="1">The sequence shown here is derived from an EMBL/GenBank/DDBJ whole genome shotgun (WGS) entry which is preliminary data.</text>
</comment>
<proteinExistence type="predicted"/>
<protein>
    <submittedName>
        <fullName evidence="1">Uncharacterized protein</fullName>
    </submittedName>
</protein>
<dbReference type="Proteomes" id="UP001057402">
    <property type="component" value="Chromosome 6"/>
</dbReference>
<gene>
    <name evidence="1" type="ORF">MLD38_021833</name>
</gene>
<keyword evidence="2" id="KW-1185">Reference proteome</keyword>
<dbReference type="EMBL" id="CM042885">
    <property type="protein sequence ID" value="KAI4365891.1"/>
    <property type="molecule type" value="Genomic_DNA"/>
</dbReference>
<reference evidence="2" key="1">
    <citation type="journal article" date="2023" name="Front. Plant Sci.">
        <title>Chromosomal-level genome assembly of Melastoma candidum provides insights into trichome evolution.</title>
        <authorList>
            <person name="Zhong Y."/>
            <person name="Wu W."/>
            <person name="Sun C."/>
            <person name="Zou P."/>
            <person name="Liu Y."/>
            <person name="Dai S."/>
            <person name="Zhou R."/>
        </authorList>
    </citation>
    <scope>NUCLEOTIDE SEQUENCE [LARGE SCALE GENOMIC DNA]</scope>
</reference>
<evidence type="ECO:0000313" key="1">
    <source>
        <dbReference type="EMBL" id="KAI4365891.1"/>
    </source>
</evidence>
<accession>A0ACB9QH95</accession>
<organism evidence="1 2">
    <name type="scientific">Melastoma candidum</name>
    <dbReference type="NCBI Taxonomy" id="119954"/>
    <lineage>
        <taxon>Eukaryota</taxon>
        <taxon>Viridiplantae</taxon>
        <taxon>Streptophyta</taxon>
        <taxon>Embryophyta</taxon>
        <taxon>Tracheophyta</taxon>
        <taxon>Spermatophyta</taxon>
        <taxon>Magnoliopsida</taxon>
        <taxon>eudicotyledons</taxon>
        <taxon>Gunneridae</taxon>
        <taxon>Pentapetalae</taxon>
        <taxon>rosids</taxon>
        <taxon>malvids</taxon>
        <taxon>Myrtales</taxon>
        <taxon>Melastomataceae</taxon>
        <taxon>Melastomatoideae</taxon>
        <taxon>Melastomateae</taxon>
        <taxon>Melastoma</taxon>
    </lineage>
</organism>
<sequence length="83" mass="9331">MEEAKEYALSRFFGRNRAASRERDRRAGRGTATNQRGASSGVRTILDPPTILVWCLGLNFCHGQPDKTLPVKHHLLRKAEKGK</sequence>
<evidence type="ECO:0000313" key="2">
    <source>
        <dbReference type="Proteomes" id="UP001057402"/>
    </source>
</evidence>